<gene>
    <name evidence="2" type="ORF">THRCLA_01264</name>
</gene>
<proteinExistence type="predicted"/>
<dbReference type="EMBL" id="JNBS01000316">
    <property type="protein sequence ID" value="OQS06706.1"/>
    <property type="molecule type" value="Genomic_DNA"/>
</dbReference>
<evidence type="ECO:0000313" key="3">
    <source>
        <dbReference type="Proteomes" id="UP000243217"/>
    </source>
</evidence>
<sequence length="94" mass="10557">MDRNGVINDTDTEVSLAKAPTPLRAYAILVIAVIAMSSSGVWFALLTETPPFMQSFWRLILTAFIQFFGLIYELKTGKLSMLHFGDDTNQQFHS</sequence>
<reference evidence="2 3" key="1">
    <citation type="journal article" date="2014" name="Genome Biol. Evol.">
        <title>The secreted proteins of Achlya hypogyna and Thraustotheca clavata identify the ancestral oomycete secretome and reveal gene acquisitions by horizontal gene transfer.</title>
        <authorList>
            <person name="Misner I."/>
            <person name="Blouin N."/>
            <person name="Leonard G."/>
            <person name="Richards T.A."/>
            <person name="Lane C.E."/>
        </authorList>
    </citation>
    <scope>NUCLEOTIDE SEQUENCE [LARGE SCALE GENOMIC DNA]</scope>
    <source>
        <strain evidence="2 3">ATCC 34112</strain>
    </source>
</reference>
<evidence type="ECO:0000256" key="1">
    <source>
        <dbReference type="SAM" id="Phobius"/>
    </source>
</evidence>
<organism evidence="2 3">
    <name type="scientific">Thraustotheca clavata</name>
    <dbReference type="NCBI Taxonomy" id="74557"/>
    <lineage>
        <taxon>Eukaryota</taxon>
        <taxon>Sar</taxon>
        <taxon>Stramenopiles</taxon>
        <taxon>Oomycota</taxon>
        <taxon>Saprolegniomycetes</taxon>
        <taxon>Saprolegniales</taxon>
        <taxon>Achlyaceae</taxon>
        <taxon>Thraustotheca</taxon>
    </lineage>
</organism>
<dbReference type="OrthoDB" id="74158at2759"/>
<evidence type="ECO:0008006" key="4">
    <source>
        <dbReference type="Google" id="ProtNLM"/>
    </source>
</evidence>
<keyword evidence="1" id="KW-0812">Transmembrane</keyword>
<name>A0A1W0A8V1_9STRA</name>
<keyword evidence="3" id="KW-1185">Reference proteome</keyword>
<feature type="transmembrane region" description="Helical" evidence="1">
    <location>
        <begin position="56"/>
        <end position="74"/>
    </location>
</feature>
<keyword evidence="1" id="KW-1133">Transmembrane helix</keyword>
<accession>A0A1W0A8V1</accession>
<keyword evidence="1" id="KW-0472">Membrane</keyword>
<dbReference type="Proteomes" id="UP000243217">
    <property type="component" value="Unassembled WGS sequence"/>
</dbReference>
<dbReference type="AlphaFoldDB" id="A0A1W0A8V1"/>
<feature type="transmembrane region" description="Helical" evidence="1">
    <location>
        <begin position="25"/>
        <end position="44"/>
    </location>
</feature>
<evidence type="ECO:0000313" key="2">
    <source>
        <dbReference type="EMBL" id="OQS06706.1"/>
    </source>
</evidence>
<protein>
    <recommendedName>
        <fullName evidence="4">EamA domain-containing protein</fullName>
    </recommendedName>
</protein>
<comment type="caution">
    <text evidence="2">The sequence shown here is derived from an EMBL/GenBank/DDBJ whole genome shotgun (WGS) entry which is preliminary data.</text>
</comment>